<feature type="compositionally biased region" description="Pro residues" evidence="1">
    <location>
        <begin position="25"/>
        <end position="37"/>
    </location>
</feature>
<dbReference type="PANTHER" id="PTHR19328">
    <property type="entry name" value="HEDGEHOG-INTERACTING PROTEIN"/>
    <property type="match status" value="1"/>
</dbReference>
<dbReference type="InterPro" id="IPR012938">
    <property type="entry name" value="Glc/Sorbosone_DH"/>
</dbReference>
<dbReference type="Pfam" id="PF07995">
    <property type="entry name" value="GSDH"/>
    <property type="match status" value="1"/>
</dbReference>
<evidence type="ECO:0000256" key="1">
    <source>
        <dbReference type="SAM" id="MobiDB-lite"/>
    </source>
</evidence>
<dbReference type="PROSITE" id="PS51257">
    <property type="entry name" value="PROKAR_LIPOPROTEIN"/>
    <property type="match status" value="1"/>
</dbReference>
<proteinExistence type="predicted"/>
<protein>
    <submittedName>
        <fullName evidence="4">Glucose/arabinose dehydrogenase</fullName>
    </submittedName>
</protein>
<dbReference type="AlphaFoldDB" id="A0A7Z0D6A5"/>
<evidence type="ECO:0000256" key="2">
    <source>
        <dbReference type="SAM" id="SignalP"/>
    </source>
</evidence>
<keyword evidence="2" id="KW-0732">Signal</keyword>
<accession>A0A7Z0D6A5</accession>
<dbReference type="RefSeq" id="WP_179443602.1">
    <property type="nucleotide sequence ID" value="NZ_JACBZS010000001.1"/>
</dbReference>
<evidence type="ECO:0000259" key="3">
    <source>
        <dbReference type="Pfam" id="PF07995"/>
    </source>
</evidence>
<feature type="compositionally biased region" description="Low complexity" evidence="1">
    <location>
        <begin position="38"/>
        <end position="60"/>
    </location>
</feature>
<keyword evidence="5" id="KW-1185">Reference proteome</keyword>
<evidence type="ECO:0000313" key="4">
    <source>
        <dbReference type="EMBL" id="NYI69541.1"/>
    </source>
</evidence>
<organism evidence="4 5">
    <name type="scientific">Naumannella cuiyingiana</name>
    <dbReference type="NCBI Taxonomy" id="1347891"/>
    <lineage>
        <taxon>Bacteria</taxon>
        <taxon>Bacillati</taxon>
        <taxon>Actinomycetota</taxon>
        <taxon>Actinomycetes</taxon>
        <taxon>Propionibacteriales</taxon>
        <taxon>Propionibacteriaceae</taxon>
        <taxon>Naumannella</taxon>
    </lineage>
</organism>
<feature type="domain" description="Glucose/Sorbosone dehydrogenase" evidence="3">
    <location>
        <begin position="74"/>
        <end position="363"/>
    </location>
</feature>
<dbReference type="EMBL" id="JACBZS010000001">
    <property type="protein sequence ID" value="NYI69541.1"/>
    <property type="molecule type" value="Genomic_DNA"/>
</dbReference>
<name>A0A7Z0D6A5_9ACTN</name>
<feature type="signal peptide" evidence="2">
    <location>
        <begin position="1"/>
        <end position="25"/>
    </location>
</feature>
<dbReference type="Proteomes" id="UP000527616">
    <property type="component" value="Unassembled WGS sequence"/>
</dbReference>
<feature type="chain" id="PRO_5030696568" evidence="2">
    <location>
        <begin position="26"/>
        <end position="379"/>
    </location>
</feature>
<comment type="caution">
    <text evidence="4">The sequence shown here is derived from an EMBL/GenBank/DDBJ whole genome shotgun (WGS) entry which is preliminary data.</text>
</comment>
<evidence type="ECO:0000313" key="5">
    <source>
        <dbReference type="Proteomes" id="UP000527616"/>
    </source>
</evidence>
<dbReference type="SUPFAM" id="SSF50952">
    <property type="entry name" value="Soluble quinoprotein glucose dehydrogenase"/>
    <property type="match status" value="1"/>
</dbReference>
<sequence length="379" mass="39892">MRPRLLLAVPAAVLPLVLASCAAPADPPAPSTAPPGTPSATGTPAATGTPSTPSSPTATTPPEPRDPSPVATGLTSPWGLARYAETIFVTERDTGRILRLDGDRAVELARVGDVDASSEGGLLGLAINPAGDGLFVYYSTARDNRIARYPFDGRAITGDPEVILDNIPVASIHNGGQLAFGPDELLYASTGDATERGSAQDRNSLSGKILRLTQDGRAAPDNPFDNEVFSLGHRNVQGLAFDDSGRLFASEFGQNTFDELNLIERGGNYGWPEVEGTQGSDSDEFIAPLRVWRTDQASPSGLAHARGSLWMAGLRGERLWEIPLTADGTGEPRAHFADEYGRLRAVLGEGDSLLVGTSNTDGRGDPRDGDDKILRVALG</sequence>
<gene>
    <name evidence="4" type="ORF">GGQ54_000101</name>
</gene>
<feature type="region of interest" description="Disordered" evidence="1">
    <location>
        <begin position="23"/>
        <end position="75"/>
    </location>
</feature>
<reference evidence="4 5" key="1">
    <citation type="submission" date="2020-07" db="EMBL/GenBank/DDBJ databases">
        <title>Sequencing the genomes of 1000 actinobacteria strains.</title>
        <authorList>
            <person name="Klenk H.-P."/>
        </authorList>
    </citation>
    <scope>NUCLEOTIDE SEQUENCE [LARGE SCALE GENOMIC DNA]</scope>
    <source>
        <strain evidence="4 5">DSM 103164</strain>
    </source>
</reference>
<dbReference type="Gene3D" id="2.120.10.30">
    <property type="entry name" value="TolB, C-terminal domain"/>
    <property type="match status" value="1"/>
</dbReference>
<dbReference type="InterPro" id="IPR011041">
    <property type="entry name" value="Quinoprot_gluc/sorb_DH_b-prop"/>
</dbReference>
<dbReference type="PANTHER" id="PTHR19328:SF13">
    <property type="entry name" value="HIPL1 PROTEIN"/>
    <property type="match status" value="1"/>
</dbReference>
<dbReference type="InterPro" id="IPR011042">
    <property type="entry name" value="6-blade_b-propeller_TolB-like"/>
</dbReference>